<proteinExistence type="predicted"/>
<keyword evidence="4" id="KW-1185">Reference proteome</keyword>
<accession>A0A1B8H4Z0</accession>
<feature type="signal peptide" evidence="1">
    <location>
        <begin position="1"/>
        <end position="17"/>
    </location>
</feature>
<sequence length="196" mass="21360">MKNLAKALAFLGIFVLAGCSSIPEKQYYQLPSVTSSAAGADQAGYRSSTGDNRAPQLWIQRITLSDVLGNSGIVYQTSDVEYSIGSTNLWAGPLEQQLLDAMTTELSQALPDRLVSVQPLEMKPDTLTISVTGFHGRYDGKVIVAGSWIYTHGENVIRHPFNLVLTQSENGYPELVRTLGEGWAQVAKSVAEEIRK</sequence>
<dbReference type="OrthoDB" id="5600407at2"/>
<comment type="caution">
    <text evidence="3">The sequence shown here is derived from an EMBL/GenBank/DDBJ whole genome shotgun (WGS) entry which is preliminary data.</text>
</comment>
<dbReference type="AlphaFoldDB" id="A0A1B8H4Z0"/>
<dbReference type="InterPro" id="IPR005586">
    <property type="entry name" value="ABC_trans_aux"/>
</dbReference>
<dbReference type="Pfam" id="PF03886">
    <property type="entry name" value="ABC_trans_aux"/>
    <property type="match status" value="1"/>
</dbReference>
<evidence type="ECO:0000259" key="2">
    <source>
        <dbReference type="Pfam" id="PF03886"/>
    </source>
</evidence>
<name>A0A1B8H4Z0_9GAMM</name>
<reference evidence="4" key="1">
    <citation type="submission" date="2016-06" db="EMBL/GenBank/DDBJ databases">
        <authorList>
            <person name="Butler K."/>
        </authorList>
    </citation>
    <scope>NUCLEOTIDE SEQUENCE [LARGE SCALE GENOMIC DNA]</scope>
    <source>
        <strain evidence="4">GCSL-Mp20</strain>
    </source>
</reference>
<evidence type="ECO:0000256" key="1">
    <source>
        <dbReference type="SAM" id="SignalP"/>
    </source>
</evidence>
<dbReference type="NCBIfam" id="NF033620">
    <property type="entry name" value="pqiC"/>
    <property type="match status" value="1"/>
</dbReference>
<dbReference type="SUPFAM" id="SSF159594">
    <property type="entry name" value="XCC0632-like"/>
    <property type="match status" value="1"/>
</dbReference>
<gene>
    <name evidence="3" type="ORF">AYY18_09370</name>
</gene>
<protein>
    <recommendedName>
        <fullName evidence="2">ABC-type transport auxiliary lipoprotein component domain-containing protein</fullName>
    </recommendedName>
</protein>
<dbReference type="InterPro" id="IPR049736">
    <property type="entry name" value="PqiC"/>
</dbReference>
<organism evidence="3 4">
    <name type="scientific">Morganella psychrotolerans</name>
    <dbReference type="NCBI Taxonomy" id="368603"/>
    <lineage>
        <taxon>Bacteria</taxon>
        <taxon>Pseudomonadati</taxon>
        <taxon>Pseudomonadota</taxon>
        <taxon>Gammaproteobacteria</taxon>
        <taxon>Enterobacterales</taxon>
        <taxon>Morganellaceae</taxon>
        <taxon>Morganella</taxon>
    </lineage>
</organism>
<dbReference type="RefSeq" id="WP_067405071.1">
    <property type="nucleotide sequence ID" value="NZ_LZEY01000056.1"/>
</dbReference>
<feature type="chain" id="PRO_5008609485" description="ABC-type transport auxiliary lipoprotein component domain-containing protein" evidence="1">
    <location>
        <begin position="18"/>
        <end position="196"/>
    </location>
</feature>
<keyword evidence="1" id="KW-0732">Signal</keyword>
<dbReference type="PROSITE" id="PS51257">
    <property type="entry name" value="PROKAR_LIPOPROTEIN"/>
    <property type="match status" value="1"/>
</dbReference>
<evidence type="ECO:0000313" key="4">
    <source>
        <dbReference type="Proteomes" id="UP000092377"/>
    </source>
</evidence>
<dbReference type="Gene3D" id="3.40.50.10610">
    <property type="entry name" value="ABC-type transport auxiliary lipoprotein component"/>
    <property type="match status" value="1"/>
</dbReference>
<feature type="domain" description="ABC-type transport auxiliary lipoprotein component" evidence="2">
    <location>
        <begin position="47"/>
        <end position="191"/>
    </location>
</feature>
<evidence type="ECO:0000313" key="3">
    <source>
        <dbReference type="EMBL" id="OBU04152.1"/>
    </source>
</evidence>
<dbReference type="EMBL" id="LZEY01000056">
    <property type="protein sequence ID" value="OBU04152.1"/>
    <property type="molecule type" value="Genomic_DNA"/>
</dbReference>
<dbReference type="Proteomes" id="UP000092377">
    <property type="component" value="Unassembled WGS sequence"/>
</dbReference>